<dbReference type="EMBL" id="BKCJ010008361">
    <property type="protein sequence ID" value="GEU81819.1"/>
    <property type="molecule type" value="Genomic_DNA"/>
</dbReference>
<gene>
    <name evidence="4" type="ORF">Tci_053797</name>
</gene>
<reference evidence="4" key="1">
    <citation type="journal article" date="2019" name="Sci. Rep.">
        <title>Draft genome of Tanacetum cinerariifolium, the natural source of mosquito coil.</title>
        <authorList>
            <person name="Yamashiro T."/>
            <person name="Shiraishi A."/>
            <person name="Satake H."/>
            <person name="Nakayama K."/>
        </authorList>
    </citation>
    <scope>NUCLEOTIDE SEQUENCE</scope>
</reference>
<feature type="coiled-coil region" evidence="1">
    <location>
        <begin position="306"/>
        <end position="378"/>
    </location>
</feature>
<evidence type="ECO:0000256" key="1">
    <source>
        <dbReference type="SAM" id="Coils"/>
    </source>
</evidence>
<keyword evidence="1" id="KW-0175">Coiled coil</keyword>
<organism evidence="4">
    <name type="scientific">Tanacetum cinerariifolium</name>
    <name type="common">Dalmatian daisy</name>
    <name type="synonym">Chrysanthemum cinerariifolium</name>
    <dbReference type="NCBI Taxonomy" id="118510"/>
    <lineage>
        <taxon>Eukaryota</taxon>
        <taxon>Viridiplantae</taxon>
        <taxon>Streptophyta</taxon>
        <taxon>Embryophyta</taxon>
        <taxon>Tracheophyta</taxon>
        <taxon>Spermatophyta</taxon>
        <taxon>Magnoliopsida</taxon>
        <taxon>eudicotyledons</taxon>
        <taxon>Gunneridae</taxon>
        <taxon>Pentapetalae</taxon>
        <taxon>asterids</taxon>
        <taxon>campanulids</taxon>
        <taxon>Asterales</taxon>
        <taxon>Asteraceae</taxon>
        <taxon>Asteroideae</taxon>
        <taxon>Anthemideae</taxon>
        <taxon>Anthemidinae</taxon>
        <taxon>Tanacetum</taxon>
    </lineage>
</organism>
<keyword evidence="3" id="KW-1133">Transmembrane helix</keyword>
<evidence type="ECO:0000256" key="2">
    <source>
        <dbReference type="SAM" id="MobiDB-lite"/>
    </source>
</evidence>
<evidence type="ECO:0000313" key="4">
    <source>
        <dbReference type="EMBL" id="GEU81819.1"/>
    </source>
</evidence>
<keyword evidence="3" id="KW-0472">Membrane</keyword>
<sequence length="576" mass="64711">MSRVDGSDTRKVRESSRLFIFLYLSRSMGDVDTCLHLSLLGLIFSVFCSWCCQDIGLLDFVKSADPFKVKTRKRTLTQREIPLNNETMNMTVYPFVEIVQIMEHTILDELKKHASKKKKRVVFRIFIQSGLGLMRLWLLRLGFCFFLYTPTPEPDVPEDSGSTQDGGVWTHHASMEIIVSSSSGPDDDVVSPRAEPHDGVRDTAAASAGGTIETTTADNIYVSYWGVTNGARVDNPTICHNLLDHITPPGYWVALRNQSAAGFLDGFNINSTQHTCMVSELRLRYEHEIMTRENFQKKFTDNCVVVQQRDAEIAALKTRLEKAEHEAADVVSLRGHVSKLEARTTIKSEEVNTLNKHNAELLSKVSALESERRKLNRHVIKLGVIVSVCRRRQLRSAELDARIANVRRDIDNDLYPHMFIVIAERRWILSQGVRLAVMKCPQSAKCRSWVKDEFVSTVIDFENVSFALLDELELLKDSPLASIMSALVLKDAQGNVDSTLELQRFQPSLYQVIVPIYSESSSISGEMLMSEVVPTTRAATERRELCLPLLGGTSSFAPPRGSSSGVADYQVYLGFI</sequence>
<dbReference type="Gene3D" id="1.20.5.1700">
    <property type="match status" value="1"/>
</dbReference>
<protein>
    <recommendedName>
        <fullName evidence="5">Transposase (Putative), gypsy type</fullName>
    </recommendedName>
</protein>
<feature type="region of interest" description="Disordered" evidence="2">
    <location>
        <begin position="181"/>
        <end position="205"/>
    </location>
</feature>
<evidence type="ECO:0000256" key="3">
    <source>
        <dbReference type="SAM" id="Phobius"/>
    </source>
</evidence>
<name>A0A6L2N887_TANCI</name>
<proteinExistence type="predicted"/>
<evidence type="ECO:0008006" key="5">
    <source>
        <dbReference type="Google" id="ProtNLM"/>
    </source>
</evidence>
<keyword evidence="3" id="KW-0812">Transmembrane</keyword>
<comment type="caution">
    <text evidence="4">The sequence shown here is derived from an EMBL/GenBank/DDBJ whole genome shotgun (WGS) entry which is preliminary data.</text>
</comment>
<accession>A0A6L2N887</accession>
<feature type="transmembrane region" description="Helical" evidence="3">
    <location>
        <begin position="121"/>
        <end position="148"/>
    </location>
</feature>
<dbReference type="AlphaFoldDB" id="A0A6L2N887"/>